<dbReference type="InterPro" id="IPR017451">
    <property type="entry name" value="F-box-assoc_interact_dom"/>
</dbReference>
<dbReference type="SMART" id="SM00256">
    <property type="entry name" value="FBOX"/>
    <property type="match status" value="1"/>
</dbReference>
<dbReference type="InterPro" id="IPR056592">
    <property type="entry name" value="Beta-prop_At3g26010-like"/>
</dbReference>
<sequence length="509" mass="59326">MLQAMLRRRHFNALYRSSIVLQQNNKVRQEAMVVSNDRRAWQSDDAWERKDEAGMSVVFWKNDERGLTRGCCVDPSDGHTARDQTTRDLTDFRSRLYFFISKKEQKKKHKHVQEEEEEEEQQKPTASFPEDILIDILSRVPYRSLCRFKCVSKEWLALCSDSDIRKRSPQTLSGFFYFDHGRKTMRPGWRFQNSSGKGAPMVDLDDLPFLGSTYKHFAVTQCSTSLLLCQCWISRPPRDCGWNHRIDLDPWLFVRWPEVAEFDYVVYNPATREWTVLPPIELPGHLSCSRPGKYILGFDPATPSRFVVFVRLDTNYGMSTKMIYSSETRGWTSMQSQRDDVGVNPVSNFGRRHSTLLNGTLHFPAYDSIVTLDMKRNAWREIKMPPGMTNNYVRAFIGQSQGHLYAWHIENRYDGQLSVWVLENYDSGQWTLKWVVNCFELFGRDRLENGKSYSMFAIHPECNLIFLTDGREKILSYNMDNQKVICTSVKLSKGLPYTPCFAEWTSDGQ</sequence>
<dbReference type="AlphaFoldDB" id="M8BNQ0"/>
<accession>M8BNQ0</accession>
<dbReference type="Pfam" id="PF24750">
    <property type="entry name" value="b-prop_At3g26010-like"/>
    <property type="match status" value="1"/>
</dbReference>
<protein>
    <submittedName>
        <fullName evidence="1">Uncharacterized protein</fullName>
    </submittedName>
</protein>
<dbReference type="InterPro" id="IPR036047">
    <property type="entry name" value="F-box-like_dom_sf"/>
</dbReference>
<dbReference type="SUPFAM" id="SSF81383">
    <property type="entry name" value="F-box domain"/>
    <property type="match status" value="1"/>
</dbReference>
<name>M8BNQ0_AEGTA</name>
<dbReference type="InterPro" id="IPR001810">
    <property type="entry name" value="F-box_dom"/>
</dbReference>
<organism evidence="1">
    <name type="scientific">Aegilops tauschii</name>
    <name type="common">Tausch's goatgrass</name>
    <name type="synonym">Aegilops squarrosa</name>
    <dbReference type="NCBI Taxonomy" id="37682"/>
    <lineage>
        <taxon>Eukaryota</taxon>
        <taxon>Viridiplantae</taxon>
        <taxon>Streptophyta</taxon>
        <taxon>Embryophyta</taxon>
        <taxon>Tracheophyta</taxon>
        <taxon>Spermatophyta</taxon>
        <taxon>Magnoliopsida</taxon>
        <taxon>Liliopsida</taxon>
        <taxon>Poales</taxon>
        <taxon>Poaceae</taxon>
        <taxon>BOP clade</taxon>
        <taxon>Pooideae</taxon>
        <taxon>Triticodae</taxon>
        <taxon>Triticeae</taxon>
        <taxon>Triticinae</taxon>
        <taxon>Aegilops</taxon>
    </lineage>
</organism>
<proteinExistence type="predicted"/>
<dbReference type="PANTHER" id="PTHR35546">
    <property type="entry name" value="F-BOX PROTEIN INTERACTION DOMAIN PROTEIN-RELATED"/>
    <property type="match status" value="1"/>
</dbReference>
<dbReference type="CDD" id="cd22157">
    <property type="entry name" value="F-box_AtFBW1-like"/>
    <property type="match status" value="1"/>
</dbReference>
<dbReference type="NCBIfam" id="TIGR01640">
    <property type="entry name" value="F_box_assoc_1"/>
    <property type="match status" value="1"/>
</dbReference>
<evidence type="ECO:0000313" key="1">
    <source>
        <dbReference type="EnsemblPlants" id="EMT08389"/>
    </source>
</evidence>
<dbReference type="Pfam" id="PF00646">
    <property type="entry name" value="F-box"/>
    <property type="match status" value="1"/>
</dbReference>
<dbReference type="EnsemblPlants" id="EMT08389">
    <property type="protein sequence ID" value="EMT08389"/>
    <property type="gene ID" value="F775_14389"/>
</dbReference>
<reference evidence="1" key="1">
    <citation type="submission" date="2015-06" db="UniProtKB">
        <authorList>
            <consortium name="EnsemblPlants"/>
        </authorList>
    </citation>
    <scope>IDENTIFICATION</scope>
</reference>
<dbReference type="InterPro" id="IPR055290">
    <property type="entry name" value="At3g26010-like"/>
</dbReference>
<dbReference type="ExpressionAtlas" id="M8BNQ0">
    <property type="expression patterns" value="baseline"/>
</dbReference>
<dbReference type="PANTHER" id="PTHR35546:SF31">
    <property type="entry name" value="F-BOX DOMAIN-CONTAINING PROTEIN"/>
    <property type="match status" value="1"/>
</dbReference>
<dbReference type="Gene3D" id="1.20.1280.50">
    <property type="match status" value="1"/>
</dbReference>